<dbReference type="GO" id="GO:0016491">
    <property type="term" value="F:oxidoreductase activity"/>
    <property type="evidence" value="ECO:0007669"/>
    <property type="project" value="UniProtKB-KW"/>
</dbReference>
<dbReference type="InterPro" id="IPR002347">
    <property type="entry name" value="SDR_fam"/>
</dbReference>
<gene>
    <name evidence="3" type="ORF">DD666_00005</name>
</gene>
<dbReference type="PANTHER" id="PTHR44196">
    <property type="entry name" value="DEHYDROGENASE/REDUCTASE SDR FAMILY MEMBER 7B"/>
    <property type="match status" value="1"/>
</dbReference>
<keyword evidence="2" id="KW-0560">Oxidoreductase</keyword>
<reference evidence="3 4" key="1">
    <citation type="journal article" date="2018" name="Nat. Biotechnol.">
        <title>A standardized bacterial taxonomy based on genome phylogeny substantially revises the tree of life.</title>
        <authorList>
            <person name="Parks D.H."/>
            <person name="Chuvochina M."/>
            <person name="Waite D.W."/>
            <person name="Rinke C."/>
            <person name="Skarshewski A."/>
            <person name="Chaumeil P.A."/>
            <person name="Hugenholtz P."/>
        </authorList>
    </citation>
    <scope>NUCLEOTIDE SEQUENCE [LARGE SCALE GENOMIC DNA]</scope>
    <source>
        <strain evidence="3">UBA10707</strain>
    </source>
</reference>
<evidence type="ECO:0000313" key="4">
    <source>
        <dbReference type="Proteomes" id="UP000264036"/>
    </source>
</evidence>
<organism evidence="3 4">
    <name type="scientific">Advenella kashmirensis</name>
    <dbReference type="NCBI Taxonomy" id="310575"/>
    <lineage>
        <taxon>Bacteria</taxon>
        <taxon>Pseudomonadati</taxon>
        <taxon>Pseudomonadota</taxon>
        <taxon>Betaproteobacteria</taxon>
        <taxon>Burkholderiales</taxon>
        <taxon>Alcaligenaceae</taxon>
    </lineage>
</organism>
<evidence type="ECO:0000256" key="1">
    <source>
        <dbReference type="ARBA" id="ARBA00006484"/>
    </source>
</evidence>
<dbReference type="InterPro" id="IPR036291">
    <property type="entry name" value="NAD(P)-bd_dom_sf"/>
</dbReference>
<proteinExistence type="inferred from homology"/>
<accession>A0A356L9V9</accession>
<dbReference type="AlphaFoldDB" id="A0A356L9V9"/>
<comment type="caution">
    <text evidence="3">The sequence shown here is derived from an EMBL/GenBank/DDBJ whole genome shotgun (WGS) entry which is preliminary data.</text>
</comment>
<dbReference type="Gene3D" id="3.40.50.720">
    <property type="entry name" value="NAD(P)-binding Rossmann-like Domain"/>
    <property type="match status" value="1"/>
</dbReference>
<dbReference type="Pfam" id="PF00106">
    <property type="entry name" value="adh_short"/>
    <property type="match status" value="1"/>
</dbReference>
<dbReference type="SUPFAM" id="SSF51735">
    <property type="entry name" value="NAD(P)-binding Rossmann-fold domains"/>
    <property type="match status" value="1"/>
</dbReference>
<sequence length="48" mass="5099">MKQTATPSLEDRHVLITGASQGIGLEVARLVLDAGARVTLLARNGERL</sequence>
<comment type="similarity">
    <text evidence="1">Belongs to the short-chain dehydrogenases/reductases (SDR) family.</text>
</comment>
<dbReference type="GO" id="GO:0016020">
    <property type="term" value="C:membrane"/>
    <property type="evidence" value="ECO:0007669"/>
    <property type="project" value="TreeGrafter"/>
</dbReference>
<dbReference type="Proteomes" id="UP000264036">
    <property type="component" value="Unassembled WGS sequence"/>
</dbReference>
<evidence type="ECO:0000313" key="3">
    <source>
        <dbReference type="EMBL" id="HBP27783.1"/>
    </source>
</evidence>
<dbReference type="EMBL" id="DOEK01000001">
    <property type="protein sequence ID" value="HBP27783.1"/>
    <property type="molecule type" value="Genomic_DNA"/>
</dbReference>
<evidence type="ECO:0000256" key="2">
    <source>
        <dbReference type="ARBA" id="ARBA00023002"/>
    </source>
</evidence>
<protein>
    <submittedName>
        <fullName evidence="3">3-hydroxyacyl-CoA dehydrogenase</fullName>
    </submittedName>
</protein>
<feature type="non-terminal residue" evidence="3">
    <location>
        <position position="48"/>
    </location>
</feature>
<name>A0A356L9V9_9BURK</name>
<dbReference type="PANTHER" id="PTHR44196:SF1">
    <property type="entry name" value="DEHYDROGENASE_REDUCTASE SDR FAMILY MEMBER 7B"/>
    <property type="match status" value="1"/>
</dbReference>